<dbReference type="GO" id="GO:0006308">
    <property type="term" value="P:DNA catabolic process"/>
    <property type="evidence" value="ECO:0007669"/>
    <property type="project" value="UniProtKB-UniRule"/>
</dbReference>
<dbReference type="PANTHER" id="PTHR13451">
    <property type="entry name" value="CLASS II CROSSOVER JUNCTION ENDONUCLEASE MUS81"/>
    <property type="match status" value="1"/>
</dbReference>
<feature type="region of interest" description="Disordered" evidence="17">
    <location>
        <begin position="92"/>
        <end position="119"/>
    </location>
</feature>
<sequence>MASLDLNSLFAGWLEVQAAELTKKGSKLGFAYSKAHDKVKSHPDPIVNGKQLRQISCVGQKTFEFLCGKLKKHCQEEGLDFPEGFSSYMEEREGGKRAHEIDDETTKKKPKRRSSWVPKRRSGSWAILIALHKNNGSQKGLRKEDIIASASEYCDSSFTANPAARDFYSAWDGIKTLLNRELVECVGRAPKLYILTESGVAMARVIMQQENIHSSPAPTVDLSFDNGVRVTPDSTQLFVEPSSSPLRRKAHDTAKKVFDGVPYDIWNPEDFEVAVLFDTREMRSQGERDFFQKRVANHNISCDVRALSVGDILWIARNKHTKKEAVLNYVCERKRIDDLAMSIKDGRFVEQKNRLQKSALNNVYYVVEEGGLCDMDRILEMKNAIQTAISMVITVSNLYFERFRKSDDIVDWVVAMTNILKNRYAKTRLLVLRPLSVENQAEYSEILQDFRKNFENRPTKYECVHTFPTYQAVLSKSDMMTVKEILPPNTMHPTPLALGKGTLKYGGKSGILPKLRPIFKNPIMPPPDYVKEKEAKLEQGYAKGVTPPKVDGRRVSRVPKPKKIVPVEELIRKRVEREPNVDVSKLEGDALWAYKRDQIRKEHLRDAYLTEAKRLEKLEQLKARKHELEEQHKAEDKQHEDSEATKLTLPTIDSYLKGPIMRQRTPEEKAIKEEQRALNRRVEELKVQEARATELLELYHAAGSFITTEEELSEAIREAFEVKVGQFESNEHLVEDKLFGYSNVYANTKTNERAVKDAAFGEIDGQPGLQTVRDTLSGENEKLRRDAQAELNKDA</sequence>
<dbReference type="Pfam" id="PF26163">
    <property type="entry name" value="mS26"/>
    <property type="match status" value="1"/>
</dbReference>
<evidence type="ECO:0000256" key="16">
    <source>
        <dbReference type="SAM" id="Coils"/>
    </source>
</evidence>
<dbReference type="CDD" id="cd23703">
    <property type="entry name" value="mS26_PET12"/>
    <property type="match status" value="1"/>
</dbReference>
<evidence type="ECO:0000256" key="8">
    <source>
        <dbReference type="ARBA" id="ARBA00022763"/>
    </source>
</evidence>
<feature type="region of interest" description="Disordered" evidence="17">
    <location>
        <begin position="766"/>
        <end position="795"/>
    </location>
</feature>
<comment type="subunit">
    <text evidence="15">Interacts with EME1.</text>
</comment>
<dbReference type="InterPro" id="IPR010996">
    <property type="entry name" value="HHH_MUS81"/>
</dbReference>
<feature type="compositionally biased region" description="Basic and acidic residues" evidence="17">
    <location>
        <begin position="92"/>
        <end position="107"/>
    </location>
</feature>
<evidence type="ECO:0000256" key="17">
    <source>
        <dbReference type="SAM" id="MobiDB-lite"/>
    </source>
</evidence>
<evidence type="ECO:0000256" key="10">
    <source>
        <dbReference type="ARBA" id="ARBA00022842"/>
    </source>
</evidence>
<dbReference type="CDD" id="cd20074">
    <property type="entry name" value="XPF_nuclease_Mus81"/>
    <property type="match status" value="1"/>
</dbReference>
<dbReference type="GO" id="GO:0048257">
    <property type="term" value="F:3'-flap endonuclease activity"/>
    <property type="evidence" value="ECO:0007669"/>
    <property type="project" value="TreeGrafter"/>
</dbReference>
<evidence type="ECO:0000256" key="14">
    <source>
        <dbReference type="ARBA" id="ARBA00023254"/>
    </source>
</evidence>
<dbReference type="GO" id="GO:0000712">
    <property type="term" value="P:resolution of meiotic recombination intermediates"/>
    <property type="evidence" value="ECO:0007669"/>
    <property type="project" value="TreeGrafter"/>
</dbReference>
<evidence type="ECO:0000256" key="11">
    <source>
        <dbReference type="ARBA" id="ARBA00023172"/>
    </source>
</evidence>
<comment type="cofactor">
    <cofactor evidence="1 15">
        <name>Mg(2+)</name>
        <dbReference type="ChEBI" id="CHEBI:18420"/>
    </cofactor>
</comment>
<dbReference type="GO" id="GO:0008821">
    <property type="term" value="F:crossover junction DNA endonuclease activity"/>
    <property type="evidence" value="ECO:0007669"/>
    <property type="project" value="UniProtKB-UniRule"/>
</dbReference>
<keyword evidence="16" id="KW-0175">Coiled coil</keyword>
<evidence type="ECO:0000256" key="1">
    <source>
        <dbReference type="ARBA" id="ARBA00001946"/>
    </source>
</evidence>
<dbReference type="GO" id="GO:0003677">
    <property type="term" value="F:DNA binding"/>
    <property type="evidence" value="ECO:0007669"/>
    <property type="project" value="UniProtKB-UniRule"/>
</dbReference>
<dbReference type="GO" id="GO:0031573">
    <property type="term" value="P:mitotic intra-S DNA damage checkpoint signaling"/>
    <property type="evidence" value="ECO:0007669"/>
    <property type="project" value="TreeGrafter"/>
</dbReference>
<evidence type="ECO:0000256" key="9">
    <source>
        <dbReference type="ARBA" id="ARBA00022801"/>
    </source>
</evidence>
<dbReference type="InterPro" id="IPR058940">
    <property type="entry name" value="mS26_fungi"/>
</dbReference>
<dbReference type="GO" id="GO:0000727">
    <property type="term" value="P:double-strand break repair via break-induced replication"/>
    <property type="evidence" value="ECO:0007669"/>
    <property type="project" value="UniProtKB-UniRule"/>
</dbReference>
<accession>A0A2V1ABX6</accession>
<gene>
    <name evidence="19" type="ORF">CXQ87_005303</name>
</gene>
<dbReference type="GeneID" id="37005301"/>
<organism evidence="19 20">
    <name type="scientific">Candidozyma duobushaemuli</name>
    <dbReference type="NCBI Taxonomy" id="1231522"/>
    <lineage>
        <taxon>Eukaryota</taxon>
        <taxon>Fungi</taxon>
        <taxon>Dikarya</taxon>
        <taxon>Ascomycota</taxon>
        <taxon>Saccharomycotina</taxon>
        <taxon>Pichiomycetes</taxon>
        <taxon>Metschnikowiaceae</taxon>
        <taxon>Candidozyma</taxon>
    </lineage>
</organism>
<dbReference type="VEuPathDB" id="FungiDB:CXQ87_005303"/>
<reference evidence="19 20" key="1">
    <citation type="submission" date="2017-12" db="EMBL/GenBank/DDBJ databases">
        <title>Genome Sequence of the Amphotericin B-resistant Candida duobushaemulonii strain, B09383.</title>
        <authorList>
            <person name="Chow N.A."/>
            <person name="Gade L."/>
            <person name="Batra D."/>
            <person name="Rowe L.A."/>
            <person name="Loparev V.N."/>
            <person name="Litvintseva A.P."/>
        </authorList>
    </citation>
    <scope>NUCLEOTIDE SEQUENCE [LARGE SCALE GENOMIC DNA]</scope>
    <source>
        <strain evidence="19 20">B09383</strain>
    </source>
</reference>
<keyword evidence="6 15" id="KW-0479">Metal-binding</keyword>
<keyword evidence="11 15" id="KW-0233">DNA recombination</keyword>
<feature type="domain" description="ERCC4" evidence="18">
    <location>
        <begin position="274"/>
        <end position="371"/>
    </location>
</feature>
<keyword evidence="8 15" id="KW-0227">DNA damage</keyword>
<dbReference type="AlphaFoldDB" id="A0A2V1ABX6"/>
<dbReference type="RefSeq" id="XP_025335964.1">
    <property type="nucleotide sequence ID" value="XM_025483729.1"/>
</dbReference>
<evidence type="ECO:0000256" key="13">
    <source>
        <dbReference type="ARBA" id="ARBA00023242"/>
    </source>
</evidence>
<evidence type="ECO:0000256" key="6">
    <source>
        <dbReference type="ARBA" id="ARBA00022723"/>
    </source>
</evidence>
<dbReference type="InterPro" id="IPR011335">
    <property type="entry name" value="Restrct_endonuc-II-like"/>
</dbReference>
<feature type="compositionally biased region" description="Basic residues" evidence="17">
    <location>
        <begin position="108"/>
        <end position="119"/>
    </location>
</feature>
<dbReference type="EMBL" id="PKFP01000002">
    <property type="protein sequence ID" value="PVH15024.1"/>
    <property type="molecule type" value="Genomic_DNA"/>
</dbReference>
<dbReference type="Pfam" id="PF02732">
    <property type="entry name" value="ERCC4"/>
    <property type="match status" value="1"/>
</dbReference>
<evidence type="ECO:0000313" key="19">
    <source>
        <dbReference type="EMBL" id="PVH15024.1"/>
    </source>
</evidence>
<evidence type="ECO:0000256" key="2">
    <source>
        <dbReference type="ARBA" id="ARBA00004123"/>
    </source>
</evidence>
<evidence type="ECO:0000256" key="5">
    <source>
        <dbReference type="ARBA" id="ARBA00022722"/>
    </source>
</evidence>
<feature type="compositionally biased region" description="Basic and acidic residues" evidence="17">
    <location>
        <begin position="779"/>
        <end position="795"/>
    </location>
</feature>
<dbReference type="CDD" id="cd21036">
    <property type="entry name" value="WH_MUS81"/>
    <property type="match status" value="1"/>
</dbReference>
<keyword evidence="10 15" id="KW-0460">Magnesium</keyword>
<evidence type="ECO:0000259" key="18">
    <source>
        <dbReference type="SMART" id="SM00891"/>
    </source>
</evidence>
<evidence type="ECO:0000313" key="20">
    <source>
        <dbReference type="Proteomes" id="UP000244406"/>
    </source>
</evidence>
<keyword evidence="14" id="KW-0469">Meiosis</keyword>
<dbReference type="GO" id="GO:0048476">
    <property type="term" value="C:Holliday junction resolvase complex"/>
    <property type="evidence" value="ECO:0007669"/>
    <property type="project" value="UniProtKB-UniRule"/>
</dbReference>
<evidence type="ECO:0000256" key="12">
    <source>
        <dbReference type="ARBA" id="ARBA00023204"/>
    </source>
</evidence>
<comment type="similarity">
    <text evidence="3 15">Belongs to the XPF family.</text>
</comment>
<keyword evidence="9 15" id="KW-0378">Hydrolase</keyword>
<dbReference type="SUPFAM" id="SSF47802">
    <property type="entry name" value="DNA polymerase beta, N-terminal domain-like"/>
    <property type="match status" value="1"/>
</dbReference>
<protein>
    <recommendedName>
        <fullName evidence="4 15">Crossover junction endonuclease MUS81</fullName>
        <ecNumber evidence="15">3.1.22.-</ecNumber>
    </recommendedName>
</protein>
<dbReference type="GO" id="GO:0005634">
    <property type="term" value="C:nucleus"/>
    <property type="evidence" value="ECO:0007669"/>
    <property type="project" value="UniProtKB-SubCell"/>
</dbReference>
<keyword evidence="5 15" id="KW-0540">Nuclease</keyword>
<dbReference type="Gene3D" id="1.10.150.110">
    <property type="entry name" value="DNA polymerase beta, N-terminal domain-like"/>
    <property type="match status" value="1"/>
</dbReference>
<dbReference type="Pfam" id="PF14716">
    <property type="entry name" value="HHH_8"/>
    <property type="match status" value="1"/>
</dbReference>
<name>A0A2V1ABX6_9ASCO</name>
<evidence type="ECO:0000256" key="4">
    <source>
        <dbReference type="ARBA" id="ARBA00017114"/>
    </source>
</evidence>
<keyword evidence="13 15" id="KW-0539">Nucleus</keyword>
<keyword evidence="20" id="KW-1185">Reference proteome</keyword>
<keyword evidence="12 15" id="KW-0234">DNA repair</keyword>
<feature type="compositionally biased region" description="Polar residues" evidence="17">
    <location>
        <begin position="768"/>
        <end position="778"/>
    </location>
</feature>
<dbReference type="InterPro" id="IPR047417">
    <property type="entry name" value="WHD_MUS81"/>
</dbReference>
<keyword evidence="7 15" id="KW-0255">Endonuclease</keyword>
<dbReference type="GO" id="GO:0046872">
    <property type="term" value="F:metal ion binding"/>
    <property type="evidence" value="ECO:0007669"/>
    <property type="project" value="UniProtKB-UniRule"/>
</dbReference>
<dbReference type="EC" id="3.1.22.-" evidence="15"/>
<dbReference type="Gene3D" id="1.10.10.10">
    <property type="entry name" value="Winged helix-like DNA-binding domain superfamily/Winged helix DNA-binding domain"/>
    <property type="match status" value="1"/>
</dbReference>
<dbReference type="InterPro" id="IPR033309">
    <property type="entry name" value="Mus81"/>
</dbReference>
<dbReference type="InterPro" id="IPR047416">
    <property type="entry name" value="XPF_nuclease_Mus81"/>
</dbReference>
<dbReference type="Pfam" id="PF21136">
    <property type="entry name" value="WHD_MUS81"/>
    <property type="match status" value="1"/>
</dbReference>
<feature type="coiled-coil region" evidence="16">
    <location>
        <begin position="611"/>
        <end position="691"/>
    </location>
</feature>
<dbReference type="InterPro" id="IPR027421">
    <property type="entry name" value="DNA_pol_lamdba_lyase_dom_sf"/>
</dbReference>
<comment type="caution">
    <text evidence="19">The sequence shown here is derived from an EMBL/GenBank/DDBJ whole genome shotgun (WGS) entry which is preliminary data.</text>
</comment>
<dbReference type="Gene3D" id="3.40.50.10130">
    <property type="match status" value="1"/>
</dbReference>
<dbReference type="PANTHER" id="PTHR13451:SF0">
    <property type="entry name" value="CROSSOVER JUNCTION ENDONUCLEASE MUS81"/>
    <property type="match status" value="1"/>
</dbReference>
<proteinExistence type="inferred from homology"/>
<evidence type="ECO:0000256" key="3">
    <source>
        <dbReference type="ARBA" id="ARBA00010015"/>
    </source>
</evidence>
<dbReference type="FunFam" id="1.10.10.10:FF:000307">
    <property type="entry name" value="Crossover junction endonuclease MUS81"/>
    <property type="match status" value="1"/>
</dbReference>
<dbReference type="InterPro" id="IPR036388">
    <property type="entry name" value="WH-like_DNA-bd_sf"/>
</dbReference>
<dbReference type="SUPFAM" id="SSF52980">
    <property type="entry name" value="Restriction endonuclease-like"/>
    <property type="match status" value="1"/>
</dbReference>
<evidence type="ECO:0000256" key="15">
    <source>
        <dbReference type="RuleBase" id="RU369042"/>
    </source>
</evidence>
<dbReference type="Proteomes" id="UP000244406">
    <property type="component" value="Unassembled WGS sequence"/>
</dbReference>
<comment type="function">
    <text evidence="15">Interacts with EME1 to form a DNA structure-specific endonuclease with substrate preference for branched DNA structures with a 5'-end at the branch nick. Typical substrates include 3'-flap structures, D-loops, replication forks and nicked Holliday junctions. May be required in mitosis for the processing of stalled or collapsed replication fork intermediates. May be required in meiosis for the repair of meiosis-specific double strand breaks subsequent to single-end invasion (SEI).</text>
</comment>
<comment type="subcellular location">
    <subcellularLocation>
        <location evidence="2 15">Nucleus</location>
    </subcellularLocation>
</comment>
<dbReference type="InterPro" id="IPR006166">
    <property type="entry name" value="ERCC4_domain"/>
</dbReference>
<evidence type="ECO:0000256" key="7">
    <source>
        <dbReference type="ARBA" id="ARBA00022759"/>
    </source>
</evidence>
<dbReference type="SMART" id="SM00891">
    <property type="entry name" value="ERCC4"/>
    <property type="match status" value="1"/>
</dbReference>